<dbReference type="Gene3D" id="3.90.1680.10">
    <property type="entry name" value="SOS response associated peptidase-like"/>
    <property type="match status" value="1"/>
</dbReference>
<keyword evidence="5" id="KW-0190">Covalent protein-DNA linkage</keyword>
<dbReference type="SUPFAM" id="SSF143081">
    <property type="entry name" value="BB1717-like"/>
    <property type="match status" value="1"/>
</dbReference>
<gene>
    <name evidence="9" type="ORF">VA613_07235</name>
</gene>
<name>A0ABZ1CMP9_9PROT</name>
<dbReference type="Pfam" id="PF02586">
    <property type="entry name" value="SRAP"/>
    <property type="match status" value="1"/>
</dbReference>
<evidence type="ECO:0000256" key="8">
    <source>
        <dbReference type="RuleBase" id="RU364100"/>
    </source>
</evidence>
<evidence type="ECO:0000313" key="10">
    <source>
        <dbReference type="Proteomes" id="UP001334732"/>
    </source>
</evidence>
<dbReference type="InterPro" id="IPR036590">
    <property type="entry name" value="SRAP-like"/>
</dbReference>
<keyword evidence="2 8" id="KW-0645">Protease</keyword>
<evidence type="ECO:0000256" key="6">
    <source>
        <dbReference type="ARBA" id="ARBA00023125"/>
    </source>
</evidence>
<dbReference type="PANTHER" id="PTHR13604:SF0">
    <property type="entry name" value="ABASIC SITE PROCESSING PROTEIN HMCES"/>
    <property type="match status" value="1"/>
</dbReference>
<dbReference type="RefSeq" id="WP_324781179.1">
    <property type="nucleotide sequence ID" value="NZ_CP141769.1"/>
</dbReference>
<evidence type="ECO:0000313" key="9">
    <source>
        <dbReference type="EMBL" id="WRS40665.1"/>
    </source>
</evidence>
<dbReference type="Proteomes" id="UP001334732">
    <property type="component" value="Chromosome"/>
</dbReference>
<dbReference type="PANTHER" id="PTHR13604">
    <property type="entry name" value="DC12-RELATED"/>
    <property type="match status" value="1"/>
</dbReference>
<keyword evidence="7" id="KW-0456">Lyase</keyword>
<sequence length="217" mass="23777">MCGRYALTSSPAVIAERFRLLWTPDFPPHYNIAPSQTVPIVRETEAGRALAFVRWGLIPSWAKDASIGMKLINARGESLGDKPAFRSAYRRRHCLVPADAFYEWKPIAGRKQPFCVRLRDDGPFGMAGLWEHWTAPDGDVVESCTIVTVEATGPVADLHDRMPLIVAPADYDAWLSAGSTELPAAVPPEALRAYPVSPLVSNARNDVPACLEPIELG</sequence>
<evidence type="ECO:0000256" key="2">
    <source>
        <dbReference type="ARBA" id="ARBA00022670"/>
    </source>
</evidence>
<evidence type="ECO:0000256" key="5">
    <source>
        <dbReference type="ARBA" id="ARBA00023124"/>
    </source>
</evidence>
<evidence type="ECO:0000256" key="4">
    <source>
        <dbReference type="ARBA" id="ARBA00022801"/>
    </source>
</evidence>
<keyword evidence="6" id="KW-0238">DNA-binding</keyword>
<reference evidence="9 10" key="1">
    <citation type="submission" date="2023-12" db="EMBL/GenBank/DDBJ databases">
        <title>Thiobacillus sedimentum sp. nov., a chemolithoautotrophic sulfur-oxidizing bacterium isolated from freshwater sediment.</title>
        <authorList>
            <person name="Luo J."/>
            <person name="Dai C."/>
        </authorList>
    </citation>
    <scope>NUCLEOTIDE SEQUENCE [LARGE SCALE GENOMIC DNA]</scope>
    <source>
        <strain evidence="9 10">SCUT-2</strain>
    </source>
</reference>
<dbReference type="EMBL" id="CP141769">
    <property type="protein sequence ID" value="WRS40665.1"/>
    <property type="molecule type" value="Genomic_DNA"/>
</dbReference>
<evidence type="ECO:0000256" key="7">
    <source>
        <dbReference type="ARBA" id="ARBA00023239"/>
    </source>
</evidence>
<keyword evidence="3" id="KW-0227">DNA damage</keyword>
<keyword evidence="10" id="KW-1185">Reference proteome</keyword>
<keyword evidence="4 8" id="KW-0378">Hydrolase</keyword>
<accession>A0ABZ1CMP9</accession>
<organism evidence="9 10">
    <name type="scientific">Thiobacillus sedimenti</name>
    <dbReference type="NCBI Taxonomy" id="3110231"/>
    <lineage>
        <taxon>Bacteria</taxon>
        <taxon>Pseudomonadati</taxon>
        <taxon>Pseudomonadota</taxon>
        <taxon>Betaproteobacteria</taxon>
        <taxon>Nitrosomonadales</taxon>
        <taxon>Thiobacillaceae</taxon>
        <taxon>Thiobacillus</taxon>
    </lineage>
</organism>
<protein>
    <recommendedName>
        <fullName evidence="8">Abasic site processing protein</fullName>
        <ecNumber evidence="8">3.4.-.-</ecNumber>
    </recommendedName>
</protein>
<evidence type="ECO:0000256" key="3">
    <source>
        <dbReference type="ARBA" id="ARBA00022763"/>
    </source>
</evidence>
<evidence type="ECO:0000256" key="1">
    <source>
        <dbReference type="ARBA" id="ARBA00008136"/>
    </source>
</evidence>
<dbReference type="EC" id="3.4.-.-" evidence="8"/>
<comment type="similarity">
    <text evidence="1 8">Belongs to the SOS response-associated peptidase family.</text>
</comment>
<proteinExistence type="inferred from homology"/>
<dbReference type="InterPro" id="IPR003738">
    <property type="entry name" value="SRAP"/>
</dbReference>